<proteinExistence type="predicted"/>
<name>A0ABT4TUF4_9ACTN</name>
<evidence type="ECO:0000256" key="1">
    <source>
        <dbReference type="ARBA" id="ARBA00023118"/>
    </source>
</evidence>
<dbReference type="Proteomes" id="UP001165685">
    <property type="component" value="Unassembled WGS sequence"/>
</dbReference>
<dbReference type="RefSeq" id="WP_270680400.1">
    <property type="nucleotide sequence ID" value="NZ_JAQFWP010000063.1"/>
</dbReference>
<dbReference type="NCBIfam" id="TIGR01894">
    <property type="entry name" value="cas_TM1795_cmr1"/>
    <property type="match status" value="1"/>
</dbReference>
<evidence type="ECO:0000256" key="2">
    <source>
        <dbReference type="ARBA" id="ARBA00093789"/>
    </source>
</evidence>
<dbReference type="InterPro" id="IPR007522">
    <property type="entry name" value="CRISPR-assoc_prot_TM1795"/>
</dbReference>
<accession>A0ABT4TUF4</accession>
<reference evidence="4" key="1">
    <citation type="submission" date="2023-01" db="EMBL/GenBank/DDBJ databases">
        <title>Draft genome sequence of Nocardiopsis sp. LSu2-4 isolated from halophytes.</title>
        <authorList>
            <person name="Duangmal K."/>
            <person name="Chantavorakit T."/>
        </authorList>
    </citation>
    <scope>NUCLEOTIDE SEQUENCE</scope>
    <source>
        <strain evidence="4">LSu2-4</strain>
    </source>
</reference>
<evidence type="ECO:0000313" key="5">
    <source>
        <dbReference type="Proteomes" id="UP001165685"/>
    </source>
</evidence>
<organism evidence="4 5">
    <name type="scientific">Nocardiopsis suaedae</name>
    <dbReference type="NCBI Taxonomy" id="3018444"/>
    <lineage>
        <taxon>Bacteria</taxon>
        <taxon>Bacillati</taxon>
        <taxon>Actinomycetota</taxon>
        <taxon>Actinomycetes</taxon>
        <taxon>Streptosporangiales</taxon>
        <taxon>Nocardiopsidaceae</taxon>
        <taxon>Nocardiopsis</taxon>
    </lineage>
</organism>
<protein>
    <submittedName>
        <fullName evidence="4">Type III-B CRISPR module RAMP protein Cmr1</fullName>
    </submittedName>
</protein>
<sequence>MAWTTFGLKVTTPLFNHDDTATGLRVASIKGPMRYWFRALAGTRFGDDVKGLARLEQAVFGSTERKCPVRLRLSAQPRDTYRGAAGTLPLSDDDGKWIAYLLGQGHVVYNRETKKFSNTRPYVKPGGTFTLKVGFSGDERADALTMAGLWLACTYGGFGARTRKGFGGVRLIHQDGPLPKVWQQHSADTPGIDHYRALGHLPVSDGALAECAKNYLPEANGRTGGTPRYPVLGEGATIAALGEPSGGTWREAAAEAGELYRHFRAPRPNRSTEARYDPFIKTAEYEEVVHGDDTRFPLGALGLPVVFKEGNVVNAYDGGEDLRRASPLWFRFVEDPERREWRLFSFAFHSAFLPGGRGPEVRLQGGKQGRKTVTVTDADVRERTQAWMEASTSRD</sequence>
<comment type="caution">
    <text evidence="4">The sequence shown here is derived from an EMBL/GenBank/DDBJ whole genome shotgun (WGS) entry which is preliminary data.</text>
</comment>
<feature type="domain" description="CRISPR type III-associated protein" evidence="3">
    <location>
        <begin position="20"/>
        <end position="169"/>
    </location>
</feature>
<keyword evidence="1" id="KW-0051">Antiviral defense</keyword>
<dbReference type="Pfam" id="PF03787">
    <property type="entry name" value="RAMPs"/>
    <property type="match status" value="1"/>
</dbReference>
<dbReference type="InterPro" id="IPR005537">
    <property type="entry name" value="RAMP_III_fam"/>
</dbReference>
<gene>
    <name evidence="4" type="primary">cmr1</name>
    <name evidence="4" type="ORF">O4U47_24925</name>
</gene>
<dbReference type="EMBL" id="JAQFWP010000063">
    <property type="protein sequence ID" value="MDA2807777.1"/>
    <property type="molecule type" value="Genomic_DNA"/>
</dbReference>
<evidence type="ECO:0000259" key="3">
    <source>
        <dbReference type="Pfam" id="PF03787"/>
    </source>
</evidence>
<evidence type="ECO:0000313" key="4">
    <source>
        <dbReference type="EMBL" id="MDA2807777.1"/>
    </source>
</evidence>
<comment type="subunit">
    <text evidence="2">Part of the Csm effector complex that includes Cas10, Csm2, Csm3, Csm4 and Csm5.</text>
</comment>
<keyword evidence="5" id="KW-1185">Reference proteome</keyword>